<evidence type="ECO:0000313" key="3">
    <source>
        <dbReference type="Proteomes" id="UP001497522"/>
    </source>
</evidence>
<name>A0ABP1AFS4_9BRYO</name>
<proteinExistence type="predicted"/>
<keyword evidence="3" id="KW-1185">Reference proteome</keyword>
<evidence type="ECO:0000256" key="1">
    <source>
        <dbReference type="SAM" id="MobiDB-lite"/>
    </source>
</evidence>
<feature type="compositionally biased region" description="Polar residues" evidence="1">
    <location>
        <begin position="181"/>
        <end position="195"/>
    </location>
</feature>
<feature type="compositionally biased region" description="Low complexity" evidence="1">
    <location>
        <begin position="162"/>
        <end position="175"/>
    </location>
</feature>
<dbReference type="EMBL" id="OZ023713">
    <property type="protein sequence ID" value="CAK9861328.1"/>
    <property type="molecule type" value="Genomic_DNA"/>
</dbReference>
<feature type="compositionally biased region" description="Acidic residues" evidence="1">
    <location>
        <begin position="146"/>
        <end position="161"/>
    </location>
</feature>
<organism evidence="2 3">
    <name type="scientific">Sphagnum jensenii</name>
    <dbReference type="NCBI Taxonomy" id="128206"/>
    <lineage>
        <taxon>Eukaryota</taxon>
        <taxon>Viridiplantae</taxon>
        <taxon>Streptophyta</taxon>
        <taxon>Embryophyta</taxon>
        <taxon>Bryophyta</taxon>
        <taxon>Sphagnophytina</taxon>
        <taxon>Sphagnopsida</taxon>
        <taxon>Sphagnales</taxon>
        <taxon>Sphagnaceae</taxon>
        <taxon>Sphagnum</taxon>
    </lineage>
</organism>
<sequence>MVVCSRMDALHVLMRLGDGGSRFGDDNRSSKFEVEQRPRGTLRAAPAAASSSSRRGENIVPMIASAMQSSQVSTFVTSGYSLDRGAKFGNKTIGSKTIFFHAAGGQESIPGSELSDAAAAMEQSRDNLEEATGTMPETSEPGDSPASDEDAINLEGSEEQFTENPQAPAAAAPVTETEKASFSSASDTLNTTSGTARDWRVFSNGVRDFKNWDEDHEQGD</sequence>
<accession>A0ABP1AFS4</accession>
<feature type="compositionally biased region" description="Low complexity" evidence="1">
    <location>
        <begin position="43"/>
        <end position="53"/>
    </location>
</feature>
<protein>
    <submittedName>
        <fullName evidence="2">Uncharacterized protein</fullName>
    </submittedName>
</protein>
<feature type="region of interest" description="Disordered" evidence="1">
    <location>
        <begin position="24"/>
        <end position="56"/>
    </location>
</feature>
<dbReference type="Proteomes" id="UP001497522">
    <property type="component" value="Chromosome 12"/>
</dbReference>
<gene>
    <name evidence="2" type="ORF">CSSPJE1EN2_LOCUS4323</name>
</gene>
<reference evidence="2" key="1">
    <citation type="submission" date="2024-03" db="EMBL/GenBank/DDBJ databases">
        <authorList>
            <consortium name="ELIXIR-Norway"/>
            <consortium name="Elixir Norway"/>
        </authorList>
    </citation>
    <scope>NUCLEOTIDE SEQUENCE</scope>
</reference>
<feature type="region of interest" description="Disordered" evidence="1">
    <location>
        <begin position="110"/>
        <end position="198"/>
    </location>
</feature>
<evidence type="ECO:0000313" key="2">
    <source>
        <dbReference type="EMBL" id="CAK9861328.1"/>
    </source>
</evidence>
<feature type="compositionally biased region" description="Basic and acidic residues" evidence="1">
    <location>
        <begin position="24"/>
        <end position="38"/>
    </location>
</feature>